<dbReference type="VEuPathDB" id="ToxoDB:LOC34622340"/>
<protein>
    <submittedName>
        <fullName evidence="1">Uncharacterized protein</fullName>
    </submittedName>
</protein>
<dbReference type="VEuPathDB" id="ToxoDB:cyc_06098"/>
<evidence type="ECO:0000313" key="1">
    <source>
        <dbReference type="EMBL" id="OEH79051.1"/>
    </source>
</evidence>
<gene>
    <name evidence="1" type="ORF">cyc_06098</name>
</gene>
<name>A0A1D3D6H4_9EIME</name>
<dbReference type="GeneID" id="34622340"/>
<sequence length="295" mass="31591">MAPKHLITVALAVALAVHADPDTPKCENGAVHFEGHATFEDNQKPMQLSKEAVLTIDVEEASSSSTKAPVYSHKVSLDNYSINSDITYNFCADLQGLESKKASLKAHIVDPAEGNKVEYIGETVVTTGSDSYEADLTLAKVEQGPAGEPSVADCNFGPMSDEVTGIAVKAFVKMTSPKPLPKPTYLAVTLQEINPETGEPEVISLFAGDISTIYEPGKPVPAFLCAKVPTAPDSAKYTLDATVHLGWDGFAKLEDEERTPRKGDLVAKKGTTLEITPEKHDYSVDISVKPYDPTA</sequence>
<dbReference type="OrthoDB" id="345467at2759"/>
<dbReference type="Proteomes" id="UP000095192">
    <property type="component" value="Unassembled WGS sequence"/>
</dbReference>
<keyword evidence="2" id="KW-1185">Reference proteome</keyword>
<proteinExistence type="predicted"/>
<accession>A0A1D3D6H4</accession>
<reference evidence="1 2" key="1">
    <citation type="journal article" date="2016" name="BMC Genomics">
        <title>Comparative genomics reveals Cyclospora cayetanensis possesses coccidia-like metabolism and invasion components but unique surface antigens.</title>
        <authorList>
            <person name="Liu S."/>
            <person name="Wang L."/>
            <person name="Zheng H."/>
            <person name="Xu Z."/>
            <person name="Roellig D.M."/>
            <person name="Li N."/>
            <person name="Frace M.A."/>
            <person name="Tang K."/>
            <person name="Arrowood M.J."/>
            <person name="Moss D.M."/>
            <person name="Zhang L."/>
            <person name="Feng Y."/>
            <person name="Xiao L."/>
        </authorList>
    </citation>
    <scope>NUCLEOTIDE SEQUENCE [LARGE SCALE GENOMIC DNA]</scope>
    <source>
        <strain evidence="1 2">CHN_HEN01</strain>
    </source>
</reference>
<comment type="caution">
    <text evidence="1">The sequence shown here is derived from an EMBL/GenBank/DDBJ whole genome shotgun (WGS) entry which is preliminary data.</text>
</comment>
<dbReference type="AlphaFoldDB" id="A0A1D3D6H4"/>
<organism evidence="1 2">
    <name type="scientific">Cyclospora cayetanensis</name>
    <dbReference type="NCBI Taxonomy" id="88456"/>
    <lineage>
        <taxon>Eukaryota</taxon>
        <taxon>Sar</taxon>
        <taxon>Alveolata</taxon>
        <taxon>Apicomplexa</taxon>
        <taxon>Conoidasida</taxon>
        <taxon>Coccidia</taxon>
        <taxon>Eucoccidiorida</taxon>
        <taxon>Eimeriorina</taxon>
        <taxon>Eimeriidae</taxon>
        <taxon>Cyclospora</taxon>
    </lineage>
</organism>
<evidence type="ECO:0000313" key="2">
    <source>
        <dbReference type="Proteomes" id="UP000095192"/>
    </source>
</evidence>
<dbReference type="EMBL" id="JROU02000524">
    <property type="protein sequence ID" value="OEH79051.1"/>
    <property type="molecule type" value="Genomic_DNA"/>
</dbReference>